<dbReference type="PANTHER" id="PTHR12665">
    <property type="entry name" value="ORMDL PROTEINS"/>
    <property type="match status" value="1"/>
</dbReference>
<comment type="caution">
    <text evidence="7">The sequence shown here is derived from an EMBL/GenBank/DDBJ whole genome shotgun (WGS) entry which is preliminary data.</text>
</comment>
<evidence type="ECO:0000313" key="7">
    <source>
        <dbReference type="EMBL" id="KAK1945803.1"/>
    </source>
</evidence>
<evidence type="ECO:0000256" key="2">
    <source>
        <dbReference type="ARBA" id="ARBA00022692"/>
    </source>
</evidence>
<organism evidence="7 8">
    <name type="scientific">Phytophthora citrophthora</name>
    <dbReference type="NCBI Taxonomy" id="4793"/>
    <lineage>
        <taxon>Eukaryota</taxon>
        <taxon>Sar</taxon>
        <taxon>Stramenopiles</taxon>
        <taxon>Oomycota</taxon>
        <taxon>Peronosporomycetes</taxon>
        <taxon>Peronosporales</taxon>
        <taxon>Peronosporaceae</taxon>
        <taxon>Phytophthora</taxon>
    </lineage>
</organism>
<gene>
    <name evidence="7" type="ORF">P3T76_002851</name>
</gene>
<dbReference type="AlphaFoldDB" id="A0AAD9LQB6"/>
<proteinExistence type="predicted"/>
<comment type="subcellular location">
    <subcellularLocation>
        <location evidence="1">Membrane</location>
        <topology evidence="1">Multi-pass membrane protein</topology>
    </subcellularLocation>
</comment>
<accession>A0AAD9LQB6</accession>
<feature type="transmembrane region" description="Helical" evidence="6">
    <location>
        <begin position="117"/>
        <end position="136"/>
    </location>
</feature>
<name>A0AAD9LQB6_9STRA</name>
<dbReference type="Proteomes" id="UP001259832">
    <property type="component" value="Unassembled WGS sequence"/>
</dbReference>
<evidence type="ECO:0000256" key="4">
    <source>
        <dbReference type="ARBA" id="ARBA00023136"/>
    </source>
</evidence>
<keyword evidence="2 6" id="KW-0812">Transmembrane</keyword>
<protein>
    <submittedName>
        <fullName evidence="7">ORM1-like protein 2</fullName>
    </submittedName>
</protein>
<dbReference type="GO" id="GO:0005789">
    <property type="term" value="C:endoplasmic reticulum membrane"/>
    <property type="evidence" value="ECO:0007669"/>
    <property type="project" value="InterPro"/>
</dbReference>
<dbReference type="InterPro" id="IPR007203">
    <property type="entry name" value="ORMDL"/>
</dbReference>
<reference evidence="7" key="1">
    <citation type="submission" date="2023-08" db="EMBL/GenBank/DDBJ databases">
        <title>Reference Genome Resource for the Citrus Pathogen Phytophthora citrophthora.</title>
        <authorList>
            <person name="Moller H."/>
            <person name="Coetzee B."/>
            <person name="Rose L.J."/>
            <person name="Van Niekerk J.M."/>
        </authorList>
    </citation>
    <scope>NUCLEOTIDE SEQUENCE</scope>
    <source>
        <strain evidence="7">STE-U-9442</strain>
    </source>
</reference>
<evidence type="ECO:0000256" key="3">
    <source>
        <dbReference type="ARBA" id="ARBA00022989"/>
    </source>
</evidence>
<evidence type="ECO:0000256" key="5">
    <source>
        <dbReference type="SAM" id="MobiDB-lite"/>
    </source>
</evidence>
<evidence type="ECO:0000256" key="1">
    <source>
        <dbReference type="ARBA" id="ARBA00004141"/>
    </source>
</evidence>
<sequence>MKTSYPACQCVRRGVCLSQSERRNTNFGCQICDKRKETEERRSKRAATQDLRLPSTPTSDRSDRPRSPHTRRNMTAHVDTNKNVNWMDSRGFWTFYILLLASLYMAMPIVFPSHGDALTAVNVIHGVVSFGIMHWIKGSPDDNSMGDYRELTFYEQIDQGHPWTNTKKFLMMIPTFLFLAASVATDYDTRHLLINFPIWATLILAKLPELDRVRIFGINSTVGIDDHKKN</sequence>
<feature type="transmembrane region" description="Helical" evidence="6">
    <location>
        <begin position="92"/>
        <end position="111"/>
    </location>
</feature>
<dbReference type="Pfam" id="PF04061">
    <property type="entry name" value="ORMDL"/>
    <property type="match status" value="1"/>
</dbReference>
<keyword evidence="8" id="KW-1185">Reference proteome</keyword>
<feature type="region of interest" description="Disordered" evidence="5">
    <location>
        <begin position="38"/>
        <end position="76"/>
    </location>
</feature>
<dbReference type="EMBL" id="JASMQC010000004">
    <property type="protein sequence ID" value="KAK1945803.1"/>
    <property type="molecule type" value="Genomic_DNA"/>
</dbReference>
<keyword evidence="3 6" id="KW-1133">Transmembrane helix</keyword>
<evidence type="ECO:0000256" key="6">
    <source>
        <dbReference type="SAM" id="Phobius"/>
    </source>
</evidence>
<evidence type="ECO:0000313" key="8">
    <source>
        <dbReference type="Proteomes" id="UP001259832"/>
    </source>
</evidence>
<keyword evidence="4 6" id="KW-0472">Membrane</keyword>